<dbReference type="AlphaFoldDB" id="A0AAW3MTG5"/>
<proteinExistence type="predicted"/>
<sequence length="413" mass="44976">MQVTTLNPTTLGSLGLGAGLQAGNLPVAAPAAPAMPAGLVLPQNFPMNLDAQQFAVIQARVDQFDFASLPAQQIALLGQEPTIHLNRVLDGFLERVNKAENPQLFKLVDTLSDEIAKEKIGDLAEEILSAKPSLKYRILGFFSKKKLQEGLDLVYEELGRSARLKSKTLSDVVQKMERTLVTEMNKLNQELGNMDVVKAEYRNAFVMFAIEVAFLTNALAKAQAQAPALLAAADKDVMLQQEIQDKLQALESVALSREAMMTRLPAEQLITRQLQSAGVQTLQELSVTMGDRFASIRATLLGLHGANLVRNVQRLGQSNANLDNQLQEARAKLMGTVVTTAAHAAGNNRVDQANNLKRVVTDTANLQDIVEKSREANRVKFDEARNTMATVRQDLLALGQKINPGATVAAQTY</sequence>
<evidence type="ECO:0000313" key="1">
    <source>
        <dbReference type="EMBL" id="KVP98199.1"/>
    </source>
</evidence>
<name>A0AAW3MTG5_9BURK</name>
<keyword evidence="2" id="KW-1185">Reference proteome</keyword>
<gene>
    <name evidence="1" type="ORF">WJ96_06395</name>
</gene>
<protein>
    <recommendedName>
        <fullName evidence="3">Toxic anion resistance protein</fullName>
    </recommendedName>
</protein>
<reference evidence="1 2" key="1">
    <citation type="submission" date="2015-11" db="EMBL/GenBank/DDBJ databases">
        <title>Expanding the genomic diversity of Burkholderia species for the development of highly accurate diagnostics.</title>
        <authorList>
            <person name="Sahl J."/>
            <person name="Keim P."/>
            <person name="Wagner D."/>
        </authorList>
    </citation>
    <scope>NUCLEOTIDE SEQUENCE [LARGE SCALE GENOMIC DNA]</scope>
    <source>
        <strain evidence="1 2">MSMB1808WGS</strain>
    </source>
</reference>
<dbReference type="EMBL" id="LPBJ01000047">
    <property type="protein sequence ID" value="KVP98199.1"/>
    <property type="molecule type" value="Genomic_DNA"/>
</dbReference>
<dbReference type="RefSeq" id="WP_059954274.1">
    <property type="nucleotide sequence ID" value="NZ_LPBJ01000047.1"/>
</dbReference>
<comment type="caution">
    <text evidence="1">The sequence shown here is derived from an EMBL/GenBank/DDBJ whole genome shotgun (WGS) entry which is preliminary data.</text>
</comment>
<accession>A0AAW3MTG5</accession>
<organism evidence="1 2">
    <name type="scientific">Burkholderia ubonensis</name>
    <dbReference type="NCBI Taxonomy" id="101571"/>
    <lineage>
        <taxon>Bacteria</taxon>
        <taxon>Pseudomonadati</taxon>
        <taxon>Pseudomonadota</taxon>
        <taxon>Betaproteobacteria</taxon>
        <taxon>Burkholderiales</taxon>
        <taxon>Burkholderiaceae</taxon>
        <taxon>Burkholderia</taxon>
        <taxon>Burkholderia cepacia complex</taxon>
    </lineage>
</organism>
<dbReference type="Proteomes" id="UP000056453">
    <property type="component" value="Unassembled WGS sequence"/>
</dbReference>
<evidence type="ECO:0008006" key="3">
    <source>
        <dbReference type="Google" id="ProtNLM"/>
    </source>
</evidence>
<evidence type="ECO:0000313" key="2">
    <source>
        <dbReference type="Proteomes" id="UP000056453"/>
    </source>
</evidence>